<dbReference type="CDD" id="cd10146">
    <property type="entry name" value="LabA_like_C"/>
    <property type="match status" value="1"/>
</dbReference>
<dbReference type="InterPro" id="IPR041966">
    <property type="entry name" value="LOTUS-like"/>
</dbReference>
<dbReference type="Pfam" id="PF12872">
    <property type="entry name" value="OST-HTH"/>
    <property type="match status" value="1"/>
</dbReference>
<dbReference type="InterPro" id="IPR021139">
    <property type="entry name" value="NYN"/>
</dbReference>
<protein>
    <recommendedName>
        <fullName evidence="1">HTH OST-type domain-containing protein</fullName>
    </recommendedName>
</protein>
<dbReference type="AlphaFoldDB" id="B0YFA6"/>
<dbReference type="Gene3D" id="3.30.420.610">
    <property type="entry name" value="LOTUS domain-like"/>
    <property type="match status" value="1"/>
</dbReference>
<dbReference type="HOGENOM" id="CLU_034061_0_2_1"/>
<reference evidence="2 3" key="1">
    <citation type="journal article" date="2008" name="PLoS Genet.">
        <title>Genomic islands in the pathogenic filamentous fungus Aspergillus fumigatus.</title>
        <authorList>
            <person name="Fedorova N.D."/>
            <person name="Khaldi N."/>
            <person name="Joardar V.S."/>
            <person name="Maiti R."/>
            <person name="Amedeo P."/>
            <person name="Anderson M.J."/>
            <person name="Crabtree J."/>
            <person name="Silva J.C."/>
            <person name="Badger J.H."/>
            <person name="Albarraq A."/>
            <person name="Angiuoli S."/>
            <person name="Bussey H."/>
            <person name="Bowyer P."/>
            <person name="Cotty P.J."/>
            <person name="Dyer P.S."/>
            <person name="Egan A."/>
            <person name="Galens K."/>
            <person name="Fraser-Liggett C.M."/>
            <person name="Haas B.J."/>
            <person name="Inman J.M."/>
            <person name="Kent R."/>
            <person name="Lemieux S."/>
            <person name="Malavazi I."/>
            <person name="Orvis J."/>
            <person name="Roemer T."/>
            <person name="Ronning C.M."/>
            <person name="Sundaram J.P."/>
            <person name="Sutton G."/>
            <person name="Turner G."/>
            <person name="Venter J.C."/>
            <person name="White O.R."/>
            <person name="Whitty B.R."/>
            <person name="Youngman P."/>
            <person name="Wolfe K.H."/>
            <person name="Goldman G.H."/>
            <person name="Wortman J.R."/>
            <person name="Jiang B."/>
            <person name="Denning D.W."/>
            <person name="Nierman W.C."/>
        </authorList>
    </citation>
    <scope>NUCLEOTIDE SEQUENCE [LARGE SCALE GENOMIC DNA]</scope>
    <source>
        <strain evidence="3">CBS 144.89 / FGSC A1163 / CEA10</strain>
    </source>
</reference>
<dbReference type="Pfam" id="PF01936">
    <property type="entry name" value="NYN"/>
    <property type="match status" value="1"/>
</dbReference>
<evidence type="ECO:0000313" key="3">
    <source>
        <dbReference type="Proteomes" id="UP000001699"/>
    </source>
</evidence>
<dbReference type="PhylomeDB" id="B0YFA6"/>
<dbReference type="Proteomes" id="UP000001699">
    <property type="component" value="Unassembled WGS sequence"/>
</dbReference>
<keyword evidence="3" id="KW-1185">Reference proteome</keyword>
<dbReference type="OrthoDB" id="5205629at2759"/>
<evidence type="ECO:0000313" key="2">
    <source>
        <dbReference type="EMBL" id="EDP47066.1"/>
    </source>
</evidence>
<dbReference type="PANTHER" id="PTHR35811">
    <property type="entry name" value="SLR1870 PROTEIN"/>
    <property type="match status" value="1"/>
</dbReference>
<dbReference type="InterPro" id="IPR025605">
    <property type="entry name" value="OST-HTH/LOTUS_dom"/>
</dbReference>
<dbReference type="PANTHER" id="PTHR35811:SF1">
    <property type="entry name" value="HTH OST-TYPE DOMAIN-CONTAINING PROTEIN"/>
    <property type="match status" value="1"/>
</dbReference>
<feature type="domain" description="HTH OST-type" evidence="1">
    <location>
        <begin position="91"/>
        <end position="170"/>
    </location>
</feature>
<gene>
    <name evidence="2" type="ORF">AFUB_102220</name>
</gene>
<organism evidence="2 3">
    <name type="scientific">Aspergillus fumigatus (strain CBS 144.89 / FGSC A1163 / CEA10)</name>
    <name type="common">Neosartorya fumigata</name>
    <dbReference type="NCBI Taxonomy" id="451804"/>
    <lineage>
        <taxon>Eukaryota</taxon>
        <taxon>Fungi</taxon>
        <taxon>Dikarya</taxon>
        <taxon>Ascomycota</taxon>
        <taxon>Pezizomycotina</taxon>
        <taxon>Eurotiomycetes</taxon>
        <taxon>Eurotiomycetidae</taxon>
        <taxon>Eurotiales</taxon>
        <taxon>Aspergillaceae</taxon>
        <taxon>Aspergillus</taxon>
        <taxon>Aspergillus subgen. Fumigati</taxon>
    </lineage>
</organism>
<sequence>MRWSSLHFDIDNLCAVVWRPRDGDFTRLAARIRESGPTVYGFGEHKTPRSFVAACDKFIYTENLMHIDELVPHANSVYAGENHPSALQTQNDSNLTSLLRATVEAVSDDDGWARLSKVGPLLTKKYPGFGPRTYGYHKLSDLTTASSFLESARRSLGKGLSTEIFVRDKRRKPKDPAK</sequence>
<dbReference type="PROSITE" id="PS51644">
    <property type="entry name" value="HTH_OST"/>
    <property type="match status" value="1"/>
</dbReference>
<dbReference type="VEuPathDB" id="FungiDB:AFUB_102220"/>
<dbReference type="GO" id="GO:0004540">
    <property type="term" value="F:RNA nuclease activity"/>
    <property type="evidence" value="ECO:0007669"/>
    <property type="project" value="InterPro"/>
</dbReference>
<name>B0YFA6_ASPFC</name>
<proteinExistence type="predicted"/>
<dbReference type="EMBL" id="DS499605">
    <property type="protein sequence ID" value="EDP47066.1"/>
    <property type="molecule type" value="Genomic_DNA"/>
</dbReference>
<evidence type="ECO:0000259" key="1">
    <source>
        <dbReference type="PROSITE" id="PS51644"/>
    </source>
</evidence>
<accession>B0YFA6</accession>